<dbReference type="SUPFAM" id="SSF103247">
    <property type="entry name" value="TT1751-like"/>
    <property type="match status" value="1"/>
</dbReference>
<dbReference type="EMBL" id="OZ037948">
    <property type="protein sequence ID" value="CAL1710118.1"/>
    <property type="molecule type" value="Genomic_DNA"/>
</dbReference>
<dbReference type="Proteomes" id="UP001497453">
    <property type="component" value="Chromosome 5"/>
</dbReference>
<evidence type="ECO:0000259" key="1">
    <source>
        <dbReference type="Pfam" id="PF03625"/>
    </source>
</evidence>
<organism evidence="2 3">
    <name type="scientific">Somion occarium</name>
    <dbReference type="NCBI Taxonomy" id="3059160"/>
    <lineage>
        <taxon>Eukaryota</taxon>
        <taxon>Fungi</taxon>
        <taxon>Dikarya</taxon>
        <taxon>Basidiomycota</taxon>
        <taxon>Agaricomycotina</taxon>
        <taxon>Agaricomycetes</taxon>
        <taxon>Polyporales</taxon>
        <taxon>Cerrenaceae</taxon>
        <taxon>Somion</taxon>
    </lineage>
</organism>
<reference evidence="3" key="1">
    <citation type="submission" date="2024-04" db="EMBL/GenBank/DDBJ databases">
        <authorList>
            <person name="Shaw F."/>
            <person name="Minotto A."/>
        </authorList>
    </citation>
    <scope>NUCLEOTIDE SEQUENCE [LARGE SCALE GENOMIC DNA]</scope>
</reference>
<proteinExistence type="predicted"/>
<gene>
    <name evidence="2" type="ORF">GFSPODELE1_LOCUS7664</name>
</gene>
<evidence type="ECO:0000313" key="2">
    <source>
        <dbReference type="EMBL" id="CAL1710118.1"/>
    </source>
</evidence>
<accession>A0ABP1DQJ4</accession>
<name>A0ABP1DQJ4_9APHY</name>
<sequence length="181" mass="19894">MSSTEITKDIISFTAQRVILTSSKPFKDVVAALDQELNKAGAGMEIVKLLHGAKSRQDLEEGVQNMSEGTRDFVYFSSGAHSKWLSAYFDDTRSFPETHYYILGNPLIAQTILKHDIIAGLHIPPKILVQEMEGGAGSRIIYELPSSVMAVGGSEVLKKAAEVLDVKLENMARKVLSQTRL</sequence>
<dbReference type="InterPro" id="IPR035923">
    <property type="entry name" value="TT1751-like_sf"/>
</dbReference>
<evidence type="ECO:0000313" key="3">
    <source>
        <dbReference type="Proteomes" id="UP001497453"/>
    </source>
</evidence>
<keyword evidence="3" id="KW-1185">Reference proteome</keyword>
<dbReference type="Gene3D" id="3.30.310.70">
    <property type="entry name" value="TT1751-like domain"/>
    <property type="match status" value="1"/>
</dbReference>
<dbReference type="CDD" id="cd14797">
    <property type="entry name" value="DUF302"/>
    <property type="match status" value="1"/>
</dbReference>
<dbReference type="Pfam" id="PF03625">
    <property type="entry name" value="DUF302"/>
    <property type="match status" value="1"/>
</dbReference>
<feature type="domain" description="DUF302" evidence="1">
    <location>
        <begin position="94"/>
        <end position="135"/>
    </location>
</feature>
<protein>
    <recommendedName>
        <fullName evidence="1">DUF302 domain-containing protein</fullName>
    </recommendedName>
</protein>
<dbReference type="InterPro" id="IPR005180">
    <property type="entry name" value="DUF302"/>
</dbReference>